<evidence type="ECO:0000256" key="12">
    <source>
        <dbReference type="ARBA" id="ARBA00023212"/>
    </source>
</evidence>
<keyword evidence="11" id="KW-0325">Glycoprotein</keyword>
<dbReference type="GO" id="GO:0016012">
    <property type="term" value="C:sarcoglycan complex"/>
    <property type="evidence" value="ECO:0007669"/>
    <property type="project" value="InterPro"/>
</dbReference>
<evidence type="ECO:0000313" key="14">
    <source>
        <dbReference type="Proteomes" id="UP000194236"/>
    </source>
</evidence>
<dbReference type="PANTHER" id="PTHR12939">
    <property type="entry name" value="SARCOGLYCAN"/>
    <property type="match status" value="1"/>
</dbReference>
<dbReference type="PANTHER" id="PTHR12939:SF10">
    <property type="entry name" value="EG:4F1.1 PROTEIN"/>
    <property type="match status" value="1"/>
</dbReference>
<keyword evidence="5" id="KW-0963">Cytoplasm</keyword>
<dbReference type="InterPro" id="IPR006875">
    <property type="entry name" value="Sarcoglycan"/>
</dbReference>
<evidence type="ECO:0000256" key="10">
    <source>
        <dbReference type="ARBA" id="ARBA00023157"/>
    </source>
</evidence>
<dbReference type="AlphaFoldDB" id="A0A1Y3BIK2"/>
<comment type="subcellular location">
    <subcellularLocation>
        <location evidence="2">Cell membrane</location>
        <location evidence="2">Sarcolemma</location>
        <topology evidence="2">Single-pass type II membrane protein</topology>
    </subcellularLocation>
    <subcellularLocation>
        <location evidence="1">Cytoplasm</location>
        <location evidence="1">Cytoskeleton</location>
    </subcellularLocation>
</comment>
<keyword evidence="7" id="KW-0735">Signal-anchor</keyword>
<evidence type="ECO:0000256" key="7">
    <source>
        <dbReference type="ARBA" id="ARBA00022968"/>
    </source>
</evidence>
<evidence type="ECO:0000256" key="9">
    <source>
        <dbReference type="ARBA" id="ARBA00023136"/>
    </source>
</evidence>
<comment type="similarity">
    <text evidence="3">Belongs to the sarcoglycan beta/delta/gamma/zeta family.</text>
</comment>
<keyword evidence="10" id="KW-1015">Disulfide bond</keyword>
<evidence type="ECO:0000256" key="2">
    <source>
        <dbReference type="ARBA" id="ARBA00004274"/>
    </source>
</evidence>
<evidence type="ECO:0000256" key="8">
    <source>
        <dbReference type="ARBA" id="ARBA00022989"/>
    </source>
</evidence>
<dbReference type="GO" id="GO:0042383">
    <property type="term" value="C:sarcolemma"/>
    <property type="evidence" value="ECO:0007669"/>
    <property type="project" value="UniProtKB-SubCell"/>
</dbReference>
<dbReference type="InterPro" id="IPR039972">
    <property type="entry name" value="Sarcoglycan_gamma/delta/zeta"/>
</dbReference>
<keyword evidence="4" id="KW-1003">Cell membrane</keyword>
<keyword evidence="14" id="KW-1185">Reference proteome</keyword>
<evidence type="ECO:0000256" key="6">
    <source>
        <dbReference type="ARBA" id="ARBA00022692"/>
    </source>
</evidence>
<evidence type="ECO:0000256" key="11">
    <source>
        <dbReference type="ARBA" id="ARBA00023180"/>
    </source>
</evidence>
<name>A0A1Y3BIK2_EURMA</name>
<evidence type="ECO:0000256" key="5">
    <source>
        <dbReference type="ARBA" id="ARBA00022490"/>
    </source>
</evidence>
<sequence>MFALDSINDETSNQNESQITIRSNAIKFLNENNNNLNLPLSLQTPTVINTINDELRLYSPQSRLLLRGPQSVHLESKLGDVSIVTYDDLRLQSNDGRITVDSRAIYMRNLWTTTLKENQTLNTDESTSLLSFTKPIVYQVCVCAKSGRLFLAHTDEQCQVKSYRDCR</sequence>
<keyword evidence="8" id="KW-1133">Transmembrane helix</keyword>
<gene>
    <name evidence="13" type="ORF">BLA29_000446</name>
</gene>
<evidence type="ECO:0000256" key="4">
    <source>
        <dbReference type="ARBA" id="ARBA00022475"/>
    </source>
</evidence>
<comment type="caution">
    <text evidence="13">The sequence shown here is derived from an EMBL/GenBank/DDBJ whole genome shotgun (WGS) entry which is preliminary data.</text>
</comment>
<dbReference type="Proteomes" id="UP000194236">
    <property type="component" value="Unassembled WGS sequence"/>
</dbReference>
<protein>
    <submittedName>
        <fullName evidence="13">Zeta-sarcoglycan-like protein</fullName>
    </submittedName>
</protein>
<dbReference type="EMBL" id="MUJZ01020603">
    <property type="protein sequence ID" value="OTF79957.1"/>
    <property type="molecule type" value="Genomic_DNA"/>
</dbReference>
<keyword evidence="12" id="KW-0206">Cytoskeleton</keyword>
<proteinExistence type="inferred from homology"/>
<keyword evidence="9" id="KW-0472">Membrane</keyword>
<dbReference type="Pfam" id="PF04790">
    <property type="entry name" value="Sarcoglycan_1"/>
    <property type="match status" value="1"/>
</dbReference>
<evidence type="ECO:0000256" key="3">
    <source>
        <dbReference type="ARBA" id="ARBA00007574"/>
    </source>
</evidence>
<accession>A0A1Y3BIK2</accession>
<evidence type="ECO:0000313" key="13">
    <source>
        <dbReference type="EMBL" id="OTF79957.1"/>
    </source>
</evidence>
<organism evidence="13 14">
    <name type="scientific">Euroglyphus maynei</name>
    <name type="common">Mayne's house dust mite</name>
    <dbReference type="NCBI Taxonomy" id="6958"/>
    <lineage>
        <taxon>Eukaryota</taxon>
        <taxon>Metazoa</taxon>
        <taxon>Ecdysozoa</taxon>
        <taxon>Arthropoda</taxon>
        <taxon>Chelicerata</taxon>
        <taxon>Arachnida</taxon>
        <taxon>Acari</taxon>
        <taxon>Acariformes</taxon>
        <taxon>Sarcoptiformes</taxon>
        <taxon>Astigmata</taxon>
        <taxon>Psoroptidia</taxon>
        <taxon>Analgoidea</taxon>
        <taxon>Pyroglyphidae</taxon>
        <taxon>Pyroglyphinae</taxon>
        <taxon>Euroglyphus</taxon>
    </lineage>
</organism>
<dbReference type="OrthoDB" id="8881719at2759"/>
<evidence type="ECO:0000256" key="1">
    <source>
        <dbReference type="ARBA" id="ARBA00004245"/>
    </source>
</evidence>
<dbReference type="GO" id="GO:0005856">
    <property type="term" value="C:cytoskeleton"/>
    <property type="evidence" value="ECO:0007669"/>
    <property type="project" value="UniProtKB-SubCell"/>
</dbReference>
<keyword evidence="6" id="KW-0812">Transmembrane</keyword>
<reference evidence="13 14" key="1">
    <citation type="submission" date="2017-03" db="EMBL/GenBank/DDBJ databases">
        <title>Genome Survey of Euroglyphus maynei.</title>
        <authorList>
            <person name="Arlian L.G."/>
            <person name="Morgan M.S."/>
            <person name="Rider S.D."/>
        </authorList>
    </citation>
    <scope>NUCLEOTIDE SEQUENCE [LARGE SCALE GENOMIC DNA]</scope>
    <source>
        <strain evidence="13">Arlian Lab</strain>
        <tissue evidence="13">Whole body</tissue>
    </source>
</reference>